<dbReference type="PANTHER" id="PTHR21266">
    <property type="entry name" value="IRON-SULFUR DOMAIN CONTAINING PROTEIN"/>
    <property type="match status" value="1"/>
</dbReference>
<keyword evidence="1" id="KW-0001">2Fe-2S</keyword>
<dbReference type="SUPFAM" id="SSF50022">
    <property type="entry name" value="ISP domain"/>
    <property type="match status" value="1"/>
</dbReference>
<dbReference type="Pfam" id="PF19301">
    <property type="entry name" value="LigXa_C"/>
    <property type="match status" value="1"/>
</dbReference>
<evidence type="ECO:0000259" key="7">
    <source>
        <dbReference type="PROSITE" id="PS51296"/>
    </source>
</evidence>
<dbReference type="SUPFAM" id="SSF55961">
    <property type="entry name" value="Bet v1-like"/>
    <property type="match status" value="1"/>
</dbReference>
<dbReference type="InterPro" id="IPR050584">
    <property type="entry name" value="Cholesterol_7-desaturase"/>
</dbReference>
<reference evidence="8 9" key="1">
    <citation type="submission" date="2022-03" db="EMBL/GenBank/DDBJ databases">
        <title>Pseudonocardia alaer sp. nov., a novel actinomycete isolated from reed forest soil.</title>
        <authorList>
            <person name="Wang L."/>
        </authorList>
    </citation>
    <scope>NUCLEOTIDE SEQUENCE [LARGE SCALE GENOMIC DNA]</scope>
    <source>
        <strain evidence="8 9">Y-16303</strain>
    </source>
</reference>
<dbReference type="Pfam" id="PF00355">
    <property type="entry name" value="Rieske"/>
    <property type="match status" value="1"/>
</dbReference>
<name>A0ABS9T924_9PSEU</name>
<dbReference type="Gene3D" id="3.90.380.10">
    <property type="entry name" value="Naphthalene 1,2-dioxygenase Alpha Subunit, Chain A, domain 1"/>
    <property type="match status" value="1"/>
</dbReference>
<dbReference type="InterPro" id="IPR045623">
    <property type="entry name" value="LigXa_C"/>
</dbReference>
<organism evidence="8 9">
    <name type="scientific">Pseudonocardia alaniniphila</name>
    <dbReference type="NCBI Taxonomy" id="75291"/>
    <lineage>
        <taxon>Bacteria</taxon>
        <taxon>Bacillati</taxon>
        <taxon>Actinomycetota</taxon>
        <taxon>Actinomycetes</taxon>
        <taxon>Pseudonocardiales</taxon>
        <taxon>Pseudonocardiaceae</taxon>
        <taxon>Pseudonocardia</taxon>
    </lineage>
</organism>
<dbReference type="CDD" id="cd03479">
    <property type="entry name" value="Rieske_RO_Alpha_PhDO_like"/>
    <property type="match status" value="1"/>
</dbReference>
<gene>
    <name evidence="8" type="ORF">MMF94_05000</name>
</gene>
<comment type="caution">
    <text evidence="8">The sequence shown here is derived from an EMBL/GenBank/DDBJ whole genome shotgun (WGS) entry which is preliminary data.</text>
</comment>
<feature type="region of interest" description="Disordered" evidence="6">
    <location>
        <begin position="384"/>
        <end position="403"/>
    </location>
</feature>
<dbReference type="InterPro" id="IPR036922">
    <property type="entry name" value="Rieske_2Fe-2S_sf"/>
</dbReference>
<keyword evidence="3" id="KW-0560">Oxidoreductase</keyword>
<dbReference type="PROSITE" id="PS51296">
    <property type="entry name" value="RIESKE"/>
    <property type="match status" value="1"/>
</dbReference>
<accession>A0ABS9T924</accession>
<keyword evidence="2" id="KW-0479">Metal-binding</keyword>
<feature type="domain" description="Rieske" evidence="7">
    <location>
        <begin position="27"/>
        <end position="134"/>
    </location>
</feature>
<evidence type="ECO:0000256" key="2">
    <source>
        <dbReference type="ARBA" id="ARBA00022723"/>
    </source>
</evidence>
<keyword evidence="9" id="KW-1185">Reference proteome</keyword>
<dbReference type="RefSeq" id="WP_241035069.1">
    <property type="nucleotide sequence ID" value="NZ_BAAAJF010000018.1"/>
</dbReference>
<keyword evidence="4" id="KW-0408">Iron</keyword>
<protein>
    <submittedName>
        <fullName evidence="8">Rieske 2Fe-2S domain-containing protein</fullName>
    </submittedName>
</protein>
<dbReference type="InterPro" id="IPR017941">
    <property type="entry name" value="Rieske_2Fe-2S"/>
</dbReference>
<dbReference type="Proteomes" id="UP001299970">
    <property type="component" value="Unassembled WGS sequence"/>
</dbReference>
<evidence type="ECO:0000256" key="1">
    <source>
        <dbReference type="ARBA" id="ARBA00022714"/>
    </source>
</evidence>
<evidence type="ECO:0000256" key="3">
    <source>
        <dbReference type="ARBA" id="ARBA00023002"/>
    </source>
</evidence>
<evidence type="ECO:0000256" key="4">
    <source>
        <dbReference type="ARBA" id="ARBA00023004"/>
    </source>
</evidence>
<evidence type="ECO:0000256" key="5">
    <source>
        <dbReference type="ARBA" id="ARBA00023014"/>
    </source>
</evidence>
<keyword evidence="5" id="KW-0411">Iron-sulfur</keyword>
<dbReference type="EMBL" id="JAKXMK010000004">
    <property type="protein sequence ID" value="MCH6165033.1"/>
    <property type="molecule type" value="Genomic_DNA"/>
</dbReference>
<dbReference type="PANTHER" id="PTHR21266:SF59">
    <property type="entry name" value="BLR4922 PROTEIN"/>
    <property type="match status" value="1"/>
</dbReference>
<proteinExistence type="predicted"/>
<sequence length="441" mass="49313">MLSPENNRLLTEVGPGTPMGDLMRRYWVPALLSSEIRGEDADPVRVRLLGEDLIAFRDSSGRVGILPENCPHRGASLYLGRCEGNGIRCVYHGWKFDVSGACVDMPNEPRGSDFARKVRANAYRCVEAGGVVWTYMGLREEAPPLPDFEQFDTPADKQSSWALQRECNWLQAIEGDLDTSHFGFLHTGHARPEDAPPETFLRYAIADRAPKYKLRDTAFGVTFGAYRPTESLEELYWRIGHFLFPFFTMVPTGVLGIPGPVRAWVPMDDSHTLFFQFGYRSELAPAEQELGITERENDTVRLLPRTSGSYGRFRLRQNLDNDYFMDRDKKRRGESFTGIDGITVEDQAITESMGPIYDRTREHLGSADVVVIRARRRLAAAARALRESGSTPPGVDDPGAYAQRSGGVVLPVESDWIEGTEHLRKTGVEHVGLDRSRSAGA</sequence>
<evidence type="ECO:0000256" key="6">
    <source>
        <dbReference type="SAM" id="MobiDB-lite"/>
    </source>
</evidence>
<evidence type="ECO:0000313" key="9">
    <source>
        <dbReference type="Proteomes" id="UP001299970"/>
    </source>
</evidence>
<dbReference type="Gene3D" id="2.102.10.10">
    <property type="entry name" value="Rieske [2Fe-2S] iron-sulphur domain"/>
    <property type="match status" value="1"/>
</dbReference>
<evidence type="ECO:0000313" key="8">
    <source>
        <dbReference type="EMBL" id="MCH6165033.1"/>
    </source>
</evidence>